<evidence type="ECO:0000313" key="4">
    <source>
        <dbReference type="Proteomes" id="UP000256999"/>
    </source>
</evidence>
<dbReference type="PANTHER" id="PTHR12526">
    <property type="entry name" value="GLYCOSYLTRANSFERASE"/>
    <property type="match status" value="1"/>
</dbReference>
<protein>
    <submittedName>
        <fullName evidence="3">Glycosyltransferase family 1 protein</fullName>
    </submittedName>
</protein>
<dbReference type="Gene3D" id="3.40.50.2000">
    <property type="entry name" value="Glycogen Phosphorylase B"/>
    <property type="match status" value="3"/>
</dbReference>
<reference evidence="3 4" key="1">
    <citation type="submission" date="2018-08" db="EMBL/GenBank/DDBJ databases">
        <title>Thalassotalea euphylliae genome.</title>
        <authorList>
            <person name="Summers S."/>
            <person name="Rice S.A."/>
            <person name="Freckelton M.L."/>
            <person name="Nedved B.T."/>
            <person name="Hadfield M.G."/>
        </authorList>
    </citation>
    <scope>NUCLEOTIDE SEQUENCE [LARGE SCALE GENOMIC DNA]</scope>
    <source>
        <strain evidence="3 4">H2</strain>
    </source>
</reference>
<evidence type="ECO:0000259" key="2">
    <source>
        <dbReference type="Pfam" id="PF13439"/>
    </source>
</evidence>
<dbReference type="InterPro" id="IPR001296">
    <property type="entry name" value="Glyco_trans_1"/>
</dbReference>
<keyword evidence="3" id="KW-0808">Transferase</keyword>
<dbReference type="OrthoDB" id="6286688at2"/>
<sequence length="453" mass="50378">MIQVISEYSNKANVERDHQVTRVLYVHFGDNWLRGSEIVLLDMISSAQQQGYQPVLWCNSQLLADEAKQLGIEVICQPMVCIGYWFKPRWQFGSFIRQLITARKLIKRYGIQLVHCNNGAPCQWLSLACKYLKVPLLLHLHARYQYFDRLALGFAGADFTVGVSHSVTEVFRQAEPNQKSCSVIYNGIEQQRAVSEQPTDLRSIVGATDKDTVMLYVGSLIERKGLATLISAIAQVSSQGSFQVKAQASRQVMSGAPSQPQVKLAIVGEGEEKHRLMMQVESLGLSEQVFFLGEQQDVAALYSSNVDCFVSVPSEEVFGLTLAEASLANLPVITTDVPGVNEIYQDNVNARLVPAGNIKALAEAISEYTRHPSRFKGFANAAQRHIAQSFSCQHQFQQLDACYQATVARGSQKSFTWFVSYQLLQVSNTLLAKMNSKISEGLKQLGVRQVTAK</sequence>
<comment type="caution">
    <text evidence="3">The sequence shown here is derived from an EMBL/GenBank/DDBJ whole genome shotgun (WGS) entry which is preliminary data.</text>
</comment>
<name>A0A3E0UIT1_9GAMM</name>
<gene>
    <name evidence="3" type="ORF">DXX92_15050</name>
</gene>
<feature type="domain" description="Glycosyltransferase subfamily 4-like N-terminal" evidence="2">
    <location>
        <begin position="35"/>
        <end position="191"/>
    </location>
</feature>
<accession>A0A3E0UIT1</accession>
<evidence type="ECO:0000259" key="1">
    <source>
        <dbReference type="Pfam" id="PF00534"/>
    </source>
</evidence>
<proteinExistence type="predicted"/>
<organism evidence="3 4">
    <name type="scientific">Thalassotalea euphylliae</name>
    <dbReference type="NCBI Taxonomy" id="1655234"/>
    <lineage>
        <taxon>Bacteria</taxon>
        <taxon>Pseudomonadati</taxon>
        <taxon>Pseudomonadota</taxon>
        <taxon>Gammaproteobacteria</taxon>
        <taxon>Alteromonadales</taxon>
        <taxon>Colwelliaceae</taxon>
        <taxon>Thalassotalea</taxon>
    </lineage>
</organism>
<dbReference type="GO" id="GO:1901135">
    <property type="term" value="P:carbohydrate derivative metabolic process"/>
    <property type="evidence" value="ECO:0007669"/>
    <property type="project" value="UniProtKB-ARBA"/>
</dbReference>
<dbReference type="InterPro" id="IPR028098">
    <property type="entry name" value="Glyco_trans_4-like_N"/>
</dbReference>
<dbReference type="GO" id="GO:0016757">
    <property type="term" value="F:glycosyltransferase activity"/>
    <property type="evidence" value="ECO:0007669"/>
    <property type="project" value="InterPro"/>
</dbReference>
<dbReference type="SUPFAM" id="SSF53756">
    <property type="entry name" value="UDP-Glycosyltransferase/glycogen phosphorylase"/>
    <property type="match status" value="1"/>
</dbReference>
<dbReference type="CDD" id="cd03811">
    <property type="entry name" value="GT4_GT28_WabH-like"/>
    <property type="match status" value="1"/>
</dbReference>
<feature type="domain" description="Glycosyl transferase family 1" evidence="1">
    <location>
        <begin position="202"/>
        <end position="383"/>
    </location>
</feature>
<evidence type="ECO:0000313" key="3">
    <source>
        <dbReference type="EMBL" id="REL36527.1"/>
    </source>
</evidence>
<dbReference type="AlphaFoldDB" id="A0A3E0UIT1"/>
<dbReference type="Proteomes" id="UP000256999">
    <property type="component" value="Unassembled WGS sequence"/>
</dbReference>
<dbReference type="Pfam" id="PF13439">
    <property type="entry name" value="Glyco_transf_4"/>
    <property type="match status" value="1"/>
</dbReference>
<dbReference type="EMBL" id="QUOV01000001">
    <property type="protein sequence ID" value="REL36527.1"/>
    <property type="molecule type" value="Genomic_DNA"/>
</dbReference>
<dbReference type="Pfam" id="PF00534">
    <property type="entry name" value="Glycos_transf_1"/>
    <property type="match status" value="1"/>
</dbReference>
<dbReference type="RefSeq" id="WP_116001194.1">
    <property type="nucleotide sequence ID" value="NZ_QUOV01000001.1"/>
</dbReference>